<dbReference type="Pfam" id="PF00239">
    <property type="entry name" value="Resolvase"/>
    <property type="match status" value="1"/>
</dbReference>
<dbReference type="GO" id="GO:0000150">
    <property type="term" value="F:DNA strand exchange activity"/>
    <property type="evidence" value="ECO:0007669"/>
    <property type="project" value="InterPro"/>
</dbReference>
<dbReference type="Proteomes" id="UP000621492">
    <property type="component" value="Unassembled WGS sequence"/>
</dbReference>
<reference evidence="7" key="2">
    <citation type="submission" date="2020-09" db="EMBL/GenBank/DDBJ databases">
        <authorList>
            <person name="Sun Q."/>
            <person name="Zhou Y."/>
        </authorList>
    </citation>
    <scope>NUCLEOTIDE SEQUENCE</scope>
    <source>
        <strain evidence="7">CGMCC 1.15454</strain>
    </source>
</reference>
<dbReference type="SUPFAM" id="SSF53041">
    <property type="entry name" value="Resolvase-like"/>
    <property type="match status" value="1"/>
</dbReference>
<name>A0A9W5U217_9BACI</name>
<evidence type="ECO:0000313" key="7">
    <source>
        <dbReference type="EMBL" id="GGB62265.1"/>
    </source>
</evidence>
<evidence type="ECO:0000259" key="6">
    <source>
        <dbReference type="SMART" id="SM00857"/>
    </source>
</evidence>
<dbReference type="GO" id="GO:0015074">
    <property type="term" value="P:DNA integration"/>
    <property type="evidence" value="ECO:0007669"/>
    <property type="project" value="UniProtKB-KW"/>
</dbReference>
<dbReference type="PANTHER" id="PTHR30461:SF23">
    <property type="entry name" value="DNA RECOMBINASE-RELATED"/>
    <property type="match status" value="1"/>
</dbReference>
<comment type="caution">
    <text evidence="7">The sequence shown here is derived from an EMBL/GenBank/DDBJ whole genome shotgun (WGS) entry which is preliminary data.</text>
</comment>
<reference evidence="7" key="1">
    <citation type="journal article" date="2014" name="Int. J. Syst. Evol. Microbiol.">
        <title>Complete genome sequence of Corynebacterium casei LMG S-19264T (=DSM 44701T), isolated from a smear-ripened cheese.</title>
        <authorList>
            <consortium name="US DOE Joint Genome Institute (JGI-PGF)"/>
            <person name="Walter F."/>
            <person name="Albersmeier A."/>
            <person name="Kalinowski J."/>
            <person name="Ruckert C."/>
        </authorList>
    </citation>
    <scope>NUCLEOTIDE SEQUENCE</scope>
    <source>
        <strain evidence="7">CGMCC 1.15454</strain>
    </source>
</reference>
<organism evidence="7 8">
    <name type="scientific">Lentibacillus populi</name>
    <dbReference type="NCBI Taxonomy" id="1827502"/>
    <lineage>
        <taxon>Bacteria</taxon>
        <taxon>Bacillati</taxon>
        <taxon>Bacillota</taxon>
        <taxon>Bacilli</taxon>
        <taxon>Bacillales</taxon>
        <taxon>Bacillaceae</taxon>
        <taxon>Lentibacillus</taxon>
    </lineage>
</organism>
<dbReference type="InterPro" id="IPR006119">
    <property type="entry name" value="Resolv_N"/>
</dbReference>
<dbReference type="InterPro" id="IPR006118">
    <property type="entry name" value="Recombinase_CS"/>
</dbReference>
<dbReference type="SMART" id="SM00857">
    <property type="entry name" value="Resolvase"/>
    <property type="match status" value="1"/>
</dbReference>
<dbReference type="EMBL" id="BMJD01000072">
    <property type="protein sequence ID" value="GGB62265.1"/>
    <property type="molecule type" value="Genomic_DNA"/>
</dbReference>
<protein>
    <submittedName>
        <fullName evidence="7">DNA recombinase</fullName>
    </submittedName>
</protein>
<evidence type="ECO:0000256" key="1">
    <source>
        <dbReference type="ARBA" id="ARBA00022908"/>
    </source>
</evidence>
<keyword evidence="1" id="KW-0229">DNA integration</keyword>
<dbReference type="GO" id="GO:0003677">
    <property type="term" value="F:DNA binding"/>
    <property type="evidence" value="ECO:0007669"/>
    <property type="project" value="UniProtKB-KW"/>
</dbReference>
<gene>
    <name evidence="7" type="primary">cisA</name>
    <name evidence="7" type="ORF">GCM10011409_44310</name>
</gene>
<keyword evidence="8" id="KW-1185">Reference proteome</keyword>
<evidence type="ECO:0000313" key="8">
    <source>
        <dbReference type="Proteomes" id="UP000621492"/>
    </source>
</evidence>
<dbReference type="AlphaFoldDB" id="A0A9W5U217"/>
<dbReference type="RefSeq" id="WP_188725904.1">
    <property type="nucleotide sequence ID" value="NZ_BMJD01000072.1"/>
</dbReference>
<feature type="active site" description="O-(5'-phospho-DNA)-serine intermediate" evidence="4 5">
    <location>
        <position position="14"/>
    </location>
</feature>
<evidence type="ECO:0000256" key="4">
    <source>
        <dbReference type="PIRSR" id="PIRSR606118-50"/>
    </source>
</evidence>
<dbReference type="PANTHER" id="PTHR30461">
    <property type="entry name" value="DNA-INVERTASE FROM LAMBDOID PROPHAGE"/>
    <property type="match status" value="1"/>
</dbReference>
<dbReference type="InterPro" id="IPR038109">
    <property type="entry name" value="DNA_bind_recomb_sf"/>
</dbReference>
<dbReference type="CDD" id="cd00338">
    <property type="entry name" value="Ser_Recombinase"/>
    <property type="match status" value="1"/>
</dbReference>
<evidence type="ECO:0000256" key="3">
    <source>
        <dbReference type="ARBA" id="ARBA00023172"/>
    </source>
</evidence>
<dbReference type="InterPro" id="IPR036162">
    <property type="entry name" value="Resolvase-like_N_sf"/>
</dbReference>
<feature type="domain" description="Resolvase/invertase-type recombinase catalytic" evidence="6">
    <location>
        <begin position="7"/>
        <end position="150"/>
    </location>
</feature>
<dbReference type="Gene3D" id="3.90.1750.20">
    <property type="entry name" value="Putative Large Serine Recombinase, Chain B, Domain 2"/>
    <property type="match status" value="1"/>
</dbReference>
<keyword evidence="2" id="KW-0238">DNA-binding</keyword>
<dbReference type="Gene3D" id="3.40.50.1390">
    <property type="entry name" value="Resolvase, N-terminal catalytic domain"/>
    <property type="match status" value="1"/>
</dbReference>
<keyword evidence="3" id="KW-0233">DNA recombination</keyword>
<dbReference type="InterPro" id="IPR050639">
    <property type="entry name" value="SSR_resolvase"/>
</dbReference>
<sequence length="461" mass="53645">MEKQKYIAVYIRVSSAAQNLELQKEAANRYLESQGLTGDEDFVLFFIDKDVSATKLSMENRTELMKMLEMAKENKLKQIICYKRDRIQRNFYESAVINRIFIDNDIEITYTASNEPLFSNKLSLEAFYGIFGQKEGENIGARTSDARKQYPSKLYGYTRIKEKDQVRFVIDETKRGSIEKLFNDFSKIQNENEFFNFLKDRKKEEIKDPNKILKIIENAFYAGHFKATHSYQLLSHVEPIIDLELFVAANKVLESFVTRYQNKVLEVKKNHQAIPLCGICGNPMKHRKENVFDSGYYVCRASHKRIAINSEVLGDLVDKAVLDHVKEITIKKFKRLSQDGIKRKNNELVRNQNLISNKYLELSLQVCTLNPANNSKRQDMINQLKALKKEYNKIGNDLTSLSVLRHEFKEIEELALSVDYNFSDHNLLRLTELLVNEIHVHETYVGIELFLSKFAKDVEVS</sequence>
<evidence type="ECO:0000256" key="2">
    <source>
        <dbReference type="ARBA" id="ARBA00023125"/>
    </source>
</evidence>
<accession>A0A9W5U217</accession>
<dbReference type="PROSITE" id="PS00397">
    <property type="entry name" value="RECOMBINASES_1"/>
    <property type="match status" value="1"/>
</dbReference>
<proteinExistence type="predicted"/>
<evidence type="ECO:0000256" key="5">
    <source>
        <dbReference type="PROSITE-ProRule" id="PRU10137"/>
    </source>
</evidence>